<dbReference type="NCBIfam" id="TIGR01020">
    <property type="entry name" value="uS5_euk_arch"/>
    <property type="match status" value="1"/>
</dbReference>
<evidence type="ECO:0000256" key="2">
    <source>
        <dbReference type="ARBA" id="ARBA00022980"/>
    </source>
</evidence>
<dbReference type="GO" id="GO:0006412">
    <property type="term" value="P:translation"/>
    <property type="evidence" value="ECO:0007669"/>
    <property type="project" value="InterPro"/>
</dbReference>
<protein>
    <recommendedName>
        <fullName evidence="4">Small ribosomal subunit protein uS5</fullName>
    </recommendedName>
    <alternativeName>
        <fullName evidence="5">40S ribosomal protein S2</fullName>
    </alternativeName>
</protein>
<dbReference type="InterPro" id="IPR020568">
    <property type="entry name" value="Ribosomal_Su5_D2-typ_SF"/>
</dbReference>
<dbReference type="Pfam" id="PF22669">
    <property type="entry name" value="Exo_endo_phos2"/>
    <property type="match status" value="1"/>
</dbReference>
<dbReference type="Gene3D" id="3.60.10.10">
    <property type="entry name" value="Endonuclease/exonuclease/phosphatase"/>
    <property type="match status" value="1"/>
</dbReference>
<dbReference type="Pfam" id="PF03719">
    <property type="entry name" value="Ribosomal_S5_C"/>
    <property type="match status" value="1"/>
</dbReference>
<evidence type="ECO:0000256" key="3">
    <source>
        <dbReference type="ARBA" id="ARBA00023274"/>
    </source>
</evidence>
<evidence type="ECO:0000313" key="10">
    <source>
        <dbReference type="Proteomes" id="UP000276991"/>
    </source>
</evidence>
<dbReference type="FunFam" id="3.30.160.20:FF:000002">
    <property type="entry name" value="40S ribosomal protein S2"/>
    <property type="match status" value="1"/>
</dbReference>
<dbReference type="InterPro" id="IPR005324">
    <property type="entry name" value="Ribosomal_uS5_C"/>
</dbReference>
<dbReference type="Gene3D" id="3.30.230.10">
    <property type="match status" value="1"/>
</dbReference>
<dbReference type="InterPro" id="IPR000300">
    <property type="entry name" value="IPPc"/>
</dbReference>
<dbReference type="Gene3D" id="3.30.160.20">
    <property type="match status" value="1"/>
</dbReference>
<feature type="domain" description="S5 DRBM" evidence="8">
    <location>
        <begin position="101"/>
        <end position="164"/>
    </location>
</feature>
<evidence type="ECO:0000256" key="7">
    <source>
        <dbReference type="RuleBase" id="RU003823"/>
    </source>
</evidence>
<dbReference type="OrthoDB" id="2248459at2759"/>
<dbReference type="Pfam" id="PF00333">
    <property type="entry name" value="Ribosomal_S5"/>
    <property type="match status" value="1"/>
</dbReference>
<reference evidence="9 10" key="1">
    <citation type="submission" date="2018-08" db="EMBL/GenBank/DDBJ databases">
        <authorList>
            <person name="Laetsch R D."/>
            <person name="Stevens L."/>
            <person name="Kumar S."/>
            <person name="Blaxter L. M."/>
        </authorList>
    </citation>
    <scope>NUCLEOTIDE SEQUENCE [LARGE SCALE GENOMIC DNA]</scope>
</reference>
<evidence type="ECO:0000256" key="1">
    <source>
        <dbReference type="ARBA" id="ARBA00008945"/>
    </source>
</evidence>
<evidence type="ECO:0000256" key="4">
    <source>
        <dbReference type="ARBA" id="ARBA00035255"/>
    </source>
</evidence>
<dbReference type="InterPro" id="IPR005711">
    <property type="entry name" value="Ribosomal_uS5_euk/arc"/>
</dbReference>
<keyword evidence="3 6" id="KW-0687">Ribonucleoprotein</keyword>
<keyword evidence="10" id="KW-1185">Reference proteome</keyword>
<dbReference type="SUPFAM" id="SSF54768">
    <property type="entry name" value="dsRNA-binding domain-like"/>
    <property type="match status" value="1"/>
</dbReference>
<dbReference type="InterPro" id="IPR053321">
    <property type="entry name" value="IPP-5-Phosphatase_Type_IV"/>
</dbReference>
<dbReference type="FunFam" id="3.30.230.10:FF:000004">
    <property type="entry name" value="40S ribosomal protein S2"/>
    <property type="match status" value="1"/>
</dbReference>
<name>A0A498SDA4_ACAVI</name>
<dbReference type="PANTHER" id="PTHR47039">
    <property type="entry name" value="INOSITOL POLYPHOSPHATE 5-PHOSPHATASE E"/>
    <property type="match status" value="1"/>
</dbReference>
<gene>
    <name evidence="9" type="ORF">NAV_LOCUS3751</name>
</gene>
<dbReference type="EMBL" id="UPTC01000502">
    <property type="protein sequence ID" value="VBB28937.1"/>
    <property type="molecule type" value="Genomic_DNA"/>
</dbReference>
<dbReference type="InterPro" id="IPR014721">
    <property type="entry name" value="Ribsml_uS5_D2-typ_fold_subgr"/>
</dbReference>
<dbReference type="InterPro" id="IPR036691">
    <property type="entry name" value="Endo/exonu/phosph_ase_sf"/>
</dbReference>
<dbReference type="SUPFAM" id="SSF56219">
    <property type="entry name" value="DNase I-like"/>
    <property type="match status" value="1"/>
</dbReference>
<dbReference type="GO" id="GO:0046856">
    <property type="term" value="P:phosphatidylinositol dephosphorylation"/>
    <property type="evidence" value="ECO:0007669"/>
    <property type="project" value="InterPro"/>
</dbReference>
<dbReference type="GO" id="GO:0003735">
    <property type="term" value="F:structural constituent of ribosome"/>
    <property type="evidence" value="ECO:0007669"/>
    <property type="project" value="UniProtKB-UniRule"/>
</dbReference>
<accession>A0A498SDA4</accession>
<dbReference type="PROSITE" id="PS50881">
    <property type="entry name" value="S5_DSRBD"/>
    <property type="match status" value="1"/>
</dbReference>
<dbReference type="InterPro" id="IPR013810">
    <property type="entry name" value="Ribosomal_uS5_N"/>
</dbReference>
<comment type="similarity">
    <text evidence="1 7">Belongs to the universal ribosomal protein uS5 family.</text>
</comment>
<evidence type="ECO:0000256" key="6">
    <source>
        <dbReference type="PROSITE-ProRule" id="PRU00268"/>
    </source>
</evidence>
<organism evidence="9 10">
    <name type="scientific">Acanthocheilonema viteae</name>
    <name type="common">Filarial nematode worm</name>
    <name type="synonym">Dipetalonema viteae</name>
    <dbReference type="NCBI Taxonomy" id="6277"/>
    <lineage>
        <taxon>Eukaryota</taxon>
        <taxon>Metazoa</taxon>
        <taxon>Ecdysozoa</taxon>
        <taxon>Nematoda</taxon>
        <taxon>Chromadorea</taxon>
        <taxon>Rhabditida</taxon>
        <taxon>Spirurina</taxon>
        <taxon>Spiruromorpha</taxon>
        <taxon>Filarioidea</taxon>
        <taxon>Onchocercidae</taxon>
        <taxon>Acanthocheilonema</taxon>
    </lineage>
</organism>
<dbReference type="GO" id="GO:0003723">
    <property type="term" value="F:RNA binding"/>
    <property type="evidence" value="ECO:0007669"/>
    <property type="project" value="InterPro"/>
</dbReference>
<dbReference type="GO" id="GO:0016791">
    <property type="term" value="F:phosphatase activity"/>
    <property type="evidence" value="ECO:0007669"/>
    <property type="project" value="InterPro"/>
</dbReference>
<evidence type="ECO:0000259" key="8">
    <source>
        <dbReference type="PROSITE" id="PS50881"/>
    </source>
</evidence>
<evidence type="ECO:0000313" key="9">
    <source>
        <dbReference type="EMBL" id="VBB28937.1"/>
    </source>
</evidence>
<sequence length="703" mass="79364">MDRRGAFQGGFGSSSTGSFDSHTSFDYTEKWSSSTRSQVSGPRRIGSGLRRITLDCDKPWTPVTKLGRLVKDGRIGTIEEIYCRSIPILEYQIVDLLVPNLKERVLKILPVQKEVRSGLRTRFRAFVAIGDKNGHVGLGVQCAKRVSTAIRRAIYRAKTAVVPVRRAYWHTEYGLPHTIPCKIMVRYCDVRVTLYPAPRGTGISAPPIVQKLLHLGGIQDCYTSASSYTTLGPVAKATFLAIQRAYLFEPKNEKTDEDNAFLELMTNRVKSLATRVTASLSTSPPLLSSAGTSNDEEVIIEKPSLKRIESFTSHIRRFAFTSSIKRSPDENVSSPGSSESDSTVDVIQEENITLANEAAENQYFTYDVKHAQLRITVVGPGGVTIPEVDRLRHLIPDGTVTVMCLTWNVASRSQNNLSKIEKLISNEQPTARADLICLCFQELPSINAYYHQETVKTLAKAVVDTHLIFCWVRKWSQMVIVFIRESLVAYTSTPEWQFISCSPIVKPVRTKGAIAVFFRIFQTSVIFMTCHMTHGPILNRICDYSKICDSLQFPSLKKSGTLPSSGVKQADCVFWLGDLNFRLRSRERVDALDSQSIKQENMADSFFDQLLIDDELTLEKCKGNVFEGFREAYINFPPTHKFIVGTNDYVNDRIPSYTDRILYYAKESSRIRPGKYDCLWEENASDHKPVYGFFTMRVLEQRY</sequence>
<keyword evidence="2 6" id="KW-0689">Ribosomal protein</keyword>
<evidence type="ECO:0000256" key="5">
    <source>
        <dbReference type="ARBA" id="ARBA00035407"/>
    </source>
</evidence>
<dbReference type="GO" id="GO:0015935">
    <property type="term" value="C:small ribosomal subunit"/>
    <property type="evidence" value="ECO:0007669"/>
    <property type="project" value="InterPro"/>
</dbReference>
<proteinExistence type="inferred from homology"/>
<dbReference type="STRING" id="6277.A0A498SDA4"/>
<dbReference type="PANTHER" id="PTHR47039:SF1">
    <property type="entry name" value="INOSITOL POLYPHOSPHATE 5-PHOSPHATASE E"/>
    <property type="match status" value="1"/>
</dbReference>
<dbReference type="Proteomes" id="UP000276991">
    <property type="component" value="Unassembled WGS sequence"/>
</dbReference>
<dbReference type="SMART" id="SM00128">
    <property type="entry name" value="IPPc"/>
    <property type="match status" value="1"/>
</dbReference>
<dbReference type="SUPFAM" id="SSF54211">
    <property type="entry name" value="Ribosomal protein S5 domain 2-like"/>
    <property type="match status" value="1"/>
</dbReference>
<dbReference type="AlphaFoldDB" id="A0A498SDA4"/>